<evidence type="ECO:0000259" key="1">
    <source>
        <dbReference type="Pfam" id="PF18802"/>
    </source>
</evidence>
<evidence type="ECO:0000313" key="2">
    <source>
        <dbReference type="EMBL" id="KIJ64141.1"/>
    </source>
</evidence>
<feature type="non-terminal residue" evidence="2">
    <location>
        <position position="1"/>
    </location>
</feature>
<gene>
    <name evidence="2" type="ORF">HYDPIDRAFT_60286</name>
</gene>
<protein>
    <submittedName>
        <fullName evidence="2">Unplaced genomic scaffold scaffold_14, whole genome shotgun sequence</fullName>
    </submittedName>
</protein>
<dbReference type="AlphaFoldDB" id="A0A0C9WER6"/>
<dbReference type="Proteomes" id="UP000053820">
    <property type="component" value="Unassembled WGS sequence"/>
</dbReference>
<reference evidence="2 3" key="1">
    <citation type="submission" date="2014-04" db="EMBL/GenBank/DDBJ databases">
        <title>Evolutionary Origins and Diversification of the Mycorrhizal Mutualists.</title>
        <authorList>
            <consortium name="DOE Joint Genome Institute"/>
            <consortium name="Mycorrhizal Genomics Consortium"/>
            <person name="Kohler A."/>
            <person name="Kuo A."/>
            <person name="Nagy L.G."/>
            <person name="Floudas D."/>
            <person name="Copeland A."/>
            <person name="Barry K.W."/>
            <person name="Cichocki N."/>
            <person name="Veneault-Fourrey C."/>
            <person name="LaButti K."/>
            <person name="Lindquist E.A."/>
            <person name="Lipzen A."/>
            <person name="Lundell T."/>
            <person name="Morin E."/>
            <person name="Murat C."/>
            <person name="Riley R."/>
            <person name="Ohm R."/>
            <person name="Sun H."/>
            <person name="Tunlid A."/>
            <person name="Henrissat B."/>
            <person name="Grigoriev I.V."/>
            <person name="Hibbett D.S."/>
            <person name="Martin F."/>
        </authorList>
    </citation>
    <scope>NUCLEOTIDE SEQUENCE [LARGE SCALE GENOMIC DNA]</scope>
    <source>
        <strain evidence="2 3">MD-312</strain>
    </source>
</reference>
<dbReference type="HOGENOM" id="CLU_004552_6_2_1"/>
<dbReference type="Pfam" id="PF18802">
    <property type="entry name" value="CxC1"/>
    <property type="match status" value="1"/>
</dbReference>
<feature type="domain" description="CxC1-like cysteine cluster associated with KDZ transposases" evidence="1">
    <location>
        <begin position="67"/>
        <end position="155"/>
    </location>
</feature>
<dbReference type="OrthoDB" id="3200967at2759"/>
<keyword evidence="3" id="KW-1185">Reference proteome</keyword>
<accession>A0A0C9WER6</accession>
<evidence type="ECO:0000313" key="3">
    <source>
        <dbReference type="Proteomes" id="UP000053820"/>
    </source>
</evidence>
<feature type="non-terminal residue" evidence="2">
    <location>
        <position position="155"/>
    </location>
</feature>
<sequence>ILTSAIQTNCQKKANQWRWWSSEVISSLLPVFCAYLHLSKSLQLPADLQTAAHPLNCKCEGRTLSIACILFDHEFDTVLIMLIDLHAPSGMEHIDLWCCSCTLAPSQLLSTGLFACTPVTPSLTVDLWVLNLVRALFVHMSLNITAWCEALEAFL</sequence>
<organism evidence="2 3">
    <name type="scientific">Hydnomerulius pinastri MD-312</name>
    <dbReference type="NCBI Taxonomy" id="994086"/>
    <lineage>
        <taxon>Eukaryota</taxon>
        <taxon>Fungi</taxon>
        <taxon>Dikarya</taxon>
        <taxon>Basidiomycota</taxon>
        <taxon>Agaricomycotina</taxon>
        <taxon>Agaricomycetes</taxon>
        <taxon>Agaricomycetidae</taxon>
        <taxon>Boletales</taxon>
        <taxon>Boletales incertae sedis</taxon>
        <taxon>Leucogyrophana</taxon>
    </lineage>
</organism>
<proteinExistence type="predicted"/>
<name>A0A0C9WER6_9AGAM</name>
<dbReference type="EMBL" id="KN839848">
    <property type="protein sequence ID" value="KIJ64141.1"/>
    <property type="molecule type" value="Genomic_DNA"/>
</dbReference>
<dbReference type="InterPro" id="IPR041320">
    <property type="entry name" value="CxC1"/>
</dbReference>